<evidence type="ECO:0000313" key="9">
    <source>
        <dbReference type="Proteomes" id="UP000246991"/>
    </source>
</evidence>
<dbReference type="PANTHER" id="PTHR44533:SF4">
    <property type="entry name" value="DEAD_H RNA HELICASE, PUTATIVE-RELATED"/>
    <property type="match status" value="1"/>
</dbReference>
<dbReference type="PANTHER" id="PTHR44533">
    <property type="entry name" value="DEAD/H RNA HELICASE, PUTATIVE-RELATED"/>
    <property type="match status" value="1"/>
</dbReference>
<evidence type="ECO:0000256" key="4">
    <source>
        <dbReference type="ARBA" id="ARBA00022840"/>
    </source>
</evidence>
<gene>
    <name evidence="8" type="ORF">C7212DRAFT_280459</name>
</gene>
<keyword evidence="9" id="KW-1185">Reference proteome</keyword>
<keyword evidence="3" id="KW-0347">Helicase</keyword>
<proteinExistence type="predicted"/>
<feature type="region of interest" description="Disordered" evidence="5">
    <location>
        <begin position="1738"/>
        <end position="1771"/>
    </location>
</feature>
<dbReference type="FunFam" id="3.40.50.300:FF:001039">
    <property type="entry name" value="ATP-dependent RNA helicase DDX60"/>
    <property type="match status" value="1"/>
</dbReference>
<dbReference type="GO" id="GO:0004386">
    <property type="term" value="F:helicase activity"/>
    <property type="evidence" value="ECO:0007669"/>
    <property type="project" value="UniProtKB-KW"/>
</dbReference>
<organism evidence="8 9">
    <name type="scientific">Tuber magnatum</name>
    <name type="common">white Piedmont truffle</name>
    <dbReference type="NCBI Taxonomy" id="42249"/>
    <lineage>
        <taxon>Eukaryota</taxon>
        <taxon>Fungi</taxon>
        <taxon>Dikarya</taxon>
        <taxon>Ascomycota</taxon>
        <taxon>Pezizomycotina</taxon>
        <taxon>Pezizomycetes</taxon>
        <taxon>Pezizales</taxon>
        <taxon>Tuberaceae</taxon>
        <taxon>Tuber</taxon>
    </lineage>
</organism>
<dbReference type="GO" id="GO:0016787">
    <property type="term" value="F:hydrolase activity"/>
    <property type="evidence" value="ECO:0007669"/>
    <property type="project" value="UniProtKB-KW"/>
</dbReference>
<dbReference type="Pfam" id="PF23002">
    <property type="entry name" value="PIN-like_DDX60"/>
    <property type="match status" value="1"/>
</dbReference>
<dbReference type="Proteomes" id="UP000246991">
    <property type="component" value="Unassembled WGS sequence"/>
</dbReference>
<feature type="compositionally biased region" description="Basic and acidic residues" evidence="5">
    <location>
        <begin position="582"/>
        <end position="598"/>
    </location>
</feature>
<evidence type="ECO:0000256" key="5">
    <source>
        <dbReference type="SAM" id="MobiDB-lite"/>
    </source>
</evidence>
<dbReference type="InterPro" id="IPR059032">
    <property type="entry name" value="WHD_DDX60"/>
</dbReference>
<evidence type="ECO:0000256" key="3">
    <source>
        <dbReference type="ARBA" id="ARBA00022806"/>
    </source>
</evidence>
<feature type="region of interest" description="Disordered" evidence="5">
    <location>
        <begin position="511"/>
        <end position="535"/>
    </location>
</feature>
<dbReference type="InterPro" id="IPR001650">
    <property type="entry name" value="Helicase_C-like"/>
</dbReference>
<protein>
    <submittedName>
        <fullName evidence="8">P-loop containing nucleoside triphosphate hydrolase protein</fullName>
    </submittedName>
</protein>
<feature type="region of interest" description="Disordered" evidence="5">
    <location>
        <begin position="566"/>
        <end position="607"/>
    </location>
</feature>
<evidence type="ECO:0000259" key="6">
    <source>
        <dbReference type="PROSITE" id="PS51192"/>
    </source>
</evidence>
<feature type="region of interest" description="Disordered" evidence="5">
    <location>
        <begin position="1131"/>
        <end position="1164"/>
    </location>
</feature>
<evidence type="ECO:0000256" key="1">
    <source>
        <dbReference type="ARBA" id="ARBA00022741"/>
    </source>
</evidence>
<dbReference type="CDD" id="cd18025">
    <property type="entry name" value="DEXHc_DDX60"/>
    <property type="match status" value="1"/>
</dbReference>
<dbReference type="STRING" id="42249.A0A317SNC0"/>
<accession>A0A317SNC0</accession>
<keyword evidence="2 8" id="KW-0378">Hydrolase</keyword>
<feature type="compositionally biased region" description="Acidic residues" evidence="5">
    <location>
        <begin position="1738"/>
        <end position="1749"/>
    </location>
</feature>
<evidence type="ECO:0000259" key="7">
    <source>
        <dbReference type="PROSITE" id="PS51194"/>
    </source>
</evidence>
<dbReference type="OrthoDB" id="2320933at2759"/>
<dbReference type="Pfam" id="PF00270">
    <property type="entry name" value="DEAD"/>
    <property type="match status" value="1"/>
</dbReference>
<comment type="caution">
    <text evidence="8">The sequence shown here is derived from an EMBL/GenBank/DDBJ whole genome shotgun (WGS) entry which is preliminary data.</text>
</comment>
<keyword evidence="1" id="KW-0547">Nucleotide-binding</keyword>
<dbReference type="GO" id="GO:0003676">
    <property type="term" value="F:nucleic acid binding"/>
    <property type="evidence" value="ECO:0007669"/>
    <property type="project" value="InterPro"/>
</dbReference>
<dbReference type="InterPro" id="IPR011545">
    <property type="entry name" value="DEAD/DEAH_box_helicase_dom"/>
</dbReference>
<dbReference type="Gene3D" id="3.40.50.300">
    <property type="entry name" value="P-loop containing nucleotide triphosphate hydrolases"/>
    <property type="match status" value="2"/>
</dbReference>
<dbReference type="EMBL" id="PYWC01000041">
    <property type="protein sequence ID" value="PWW75905.1"/>
    <property type="molecule type" value="Genomic_DNA"/>
</dbReference>
<evidence type="ECO:0000256" key="2">
    <source>
        <dbReference type="ARBA" id="ARBA00022801"/>
    </source>
</evidence>
<dbReference type="PROSITE" id="PS51194">
    <property type="entry name" value="HELICASE_CTER"/>
    <property type="match status" value="1"/>
</dbReference>
<feature type="region of interest" description="Disordered" evidence="5">
    <location>
        <begin position="171"/>
        <end position="203"/>
    </location>
</feature>
<feature type="domain" description="Helicase C-terminal" evidence="7">
    <location>
        <begin position="1261"/>
        <end position="1434"/>
    </location>
</feature>
<dbReference type="GO" id="GO:0005524">
    <property type="term" value="F:ATP binding"/>
    <property type="evidence" value="ECO:0007669"/>
    <property type="project" value="UniProtKB-KW"/>
</dbReference>
<feature type="domain" description="Helicase ATP-binding" evidence="6">
    <location>
        <begin position="813"/>
        <end position="983"/>
    </location>
</feature>
<keyword evidence="4" id="KW-0067">ATP-binding</keyword>
<evidence type="ECO:0000313" key="8">
    <source>
        <dbReference type="EMBL" id="PWW75905.1"/>
    </source>
</evidence>
<dbReference type="SMART" id="SM00490">
    <property type="entry name" value="HELICc"/>
    <property type="match status" value="1"/>
</dbReference>
<dbReference type="SUPFAM" id="SSF52540">
    <property type="entry name" value="P-loop containing nucleoside triphosphate hydrolases"/>
    <property type="match status" value="1"/>
</dbReference>
<dbReference type="InterPro" id="IPR052431">
    <property type="entry name" value="SKI2_subfamily_helicases"/>
</dbReference>
<name>A0A317SNC0_9PEZI</name>
<sequence>MDSAVQLQAIREWYAKLRPIRVDLVGDYAGEEFFIIEGDSLLRWVFADERIDFGTGFQLLHAVYVVESFLQQLSSRRCMFSVVFLDISRNACIPCSPMAEQNAWKYLFARSAIIEHMKHIDHARGLVFAFESLADPKFRQYLDSTRPYFVMCHDGINANHFQKTYKRSEWEVEGASQRENGNDTEDKEATDSPPTEYVDSGLDGGFNQEGLLKAGIREWMSLGFNIALMNEIVFKDSKIFTYVLETNLYTLEPVDIRVNPAETPPPGPEYLRTPDWKPLQSARERLAVAAVSHVLRVDEGKHENLASIFLVHVILLSQLTLPARFFAPFDVDEAVSTAINPLRDFLKRLVVASGYLLNIGAVSLEDAQHDLCDYVDGRLLLKIVLAPEELSEEEKQGFSNLANHVETLCGKRLELPILSKCANLSFIKLPVVRRRKILAFSNPAFDTYLEQIRLPIDILAEEGSEDHEEEDDQVYYEKTHWHNPRNPLVTARIRVQRTLPKPVAKVRGAVAVAPSAKSQTEDKDRAARRAAGRARKWEQVYQNQMYQYASSLTDSIDGSLNPKLVTVGEKTKKPQPTGKKTTVKEEKNTKSNKKDGPSKGKGSGKLSAAEIISQNNATKKAGREAKIQDSWKSVCDEVANIKDDESAISRLETWLAASQKAIAAGVAENKEWPFIEAEARLYKIQLLQRIWSGYCRRREQEHGYAAASALFNEARLVLYSGGMTRKVHQILNNIFEAFGIPKPPSDPLSSLPDRKPLFSKLWDGKYESLDIGLGMTSEEFQLLHCGPWMDRNMDSQPDPRVPFKPDGWQRKVLDGLDRDNSLFVVAPTSAGKTFIAFYAMEKVLKESDEGVLVYVAPTKALVNQIAAEVISRYKKNYRYAGKTVWAIHTRDYRMNNPNECQILITVPHILQIMLMSPSNAKSWTPRVKRIIFDEVHSIGNAEDGIIWEQLLLLAPCPIIALSATVGNPEEFGSWLASTQSTVGVKLTVVQHPYRYSDLRKFVFSPKQGMTSFEGMPQRVSRFNQLEMANYIRVVHPVAALANTKQGIPNDMTLEPKDCLQLYRAMLKCQTPECPLPKALDFKEVFGTEGKVIAKADVVKWEEKLKEVLHNWMKDAEPIFAQVANLLAADAAEKDSPDRERGGGDGDDGESSGAPPKGNRPLVVDLPPPSCTKGYLWKTTLPLLQTLHSANALPAILFSYDRLLCENICVMICSQLEAAEKNWRENSPKWQKIIKDWEKYKADRSSRGSKKAKVVLPPGSTKAEQMRENAEYDSSFWASFDPSHPSPEFSFADFKKHAKSDLQNDIDNLIRWGIPEVLVHAFSRGIGVHHSGLNRKYRQAVEMLFRKGYLRVIIATGTLSLGINMPTRSSVFVGESVYLNSLNYRQAAGRAGRRGFDNLGNVVFHAFPLAKVERIMSSKLPSLVGHFPISTSLVLRLFILLHNSNESDHARHTINTILTQGKLVVGGGEFKEQVLHHLRFSIEFLRRQKLLGSNGRPLNFAGLTSHLYYVENSSFALHVLLCNGYMKEICKNISKSPDSTCMELMLVLANIFGREQKLFPRHKSLPPLPAAATELLADQNERTLRTYVTYVETFAKSYCKNPDNVLPFSRVKCGGEGTTDEPNVGSRSSFVALSGHGDNFTSIDDLTTSVRRGVLIDGASVPHLPVDDSSAVNGYLYYFYIHGDVKKLDRDHGIPAGSVWFVLKDFSLVLAAIETGLTSFIRDGPGAYYDFKDEGDDVDGDIHEDDEDDRESATTSTTTDNGSSGVSSEAEDPGFKNVLRAVTILRKRFEEKFRKMWA</sequence>
<feature type="compositionally biased region" description="Basic and acidic residues" evidence="5">
    <location>
        <begin position="1131"/>
        <end position="1143"/>
    </location>
</feature>
<dbReference type="Pfam" id="PF26076">
    <property type="entry name" value="WHD_DDX60"/>
    <property type="match status" value="1"/>
</dbReference>
<feature type="compositionally biased region" description="Low complexity" evidence="5">
    <location>
        <begin position="1752"/>
        <end position="1767"/>
    </location>
</feature>
<dbReference type="PROSITE" id="PS51192">
    <property type="entry name" value="HELICASE_ATP_BIND_1"/>
    <property type="match status" value="1"/>
</dbReference>
<dbReference type="InterPro" id="IPR027417">
    <property type="entry name" value="P-loop_NTPase"/>
</dbReference>
<dbReference type="SMART" id="SM00487">
    <property type="entry name" value="DEXDc"/>
    <property type="match status" value="1"/>
</dbReference>
<reference evidence="8 9" key="1">
    <citation type="submission" date="2018-03" db="EMBL/GenBank/DDBJ databases">
        <title>Genomes of Pezizomycetes fungi and the evolution of truffles.</title>
        <authorList>
            <person name="Murat C."/>
            <person name="Payen T."/>
            <person name="Noel B."/>
            <person name="Kuo A."/>
            <person name="Martin F.M."/>
        </authorList>
    </citation>
    <scope>NUCLEOTIDE SEQUENCE [LARGE SCALE GENOMIC DNA]</scope>
    <source>
        <strain evidence="8">091103-1</strain>
    </source>
</reference>
<dbReference type="InterPro" id="IPR055124">
    <property type="entry name" value="PIN-like_DDX60"/>
</dbReference>
<dbReference type="Pfam" id="PF00271">
    <property type="entry name" value="Helicase_C"/>
    <property type="match status" value="1"/>
</dbReference>
<dbReference type="GO" id="GO:0005737">
    <property type="term" value="C:cytoplasm"/>
    <property type="evidence" value="ECO:0007669"/>
    <property type="project" value="TreeGrafter"/>
</dbReference>
<dbReference type="InterPro" id="IPR014001">
    <property type="entry name" value="Helicase_ATP-bd"/>
</dbReference>